<keyword evidence="1" id="KW-0472">Membrane</keyword>
<feature type="transmembrane region" description="Helical" evidence="1">
    <location>
        <begin position="140"/>
        <end position="159"/>
    </location>
</feature>
<feature type="transmembrane region" description="Helical" evidence="1">
    <location>
        <begin position="12"/>
        <end position="31"/>
    </location>
</feature>
<name>A0A1U7N3S6_9CYAN</name>
<dbReference type="AlphaFoldDB" id="A0A1U7N3S6"/>
<evidence type="ECO:0000256" key="1">
    <source>
        <dbReference type="SAM" id="Phobius"/>
    </source>
</evidence>
<dbReference type="EMBL" id="MKZS01000001">
    <property type="protein sequence ID" value="OLT60608.1"/>
    <property type="molecule type" value="Genomic_DNA"/>
</dbReference>
<feature type="transmembrane region" description="Helical" evidence="1">
    <location>
        <begin position="37"/>
        <end position="57"/>
    </location>
</feature>
<keyword evidence="1" id="KW-0812">Transmembrane</keyword>
<evidence type="ECO:0000313" key="3">
    <source>
        <dbReference type="Proteomes" id="UP000186657"/>
    </source>
</evidence>
<feature type="transmembrane region" description="Helical" evidence="1">
    <location>
        <begin position="109"/>
        <end position="128"/>
    </location>
</feature>
<keyword evidence="3" id="KW-1185">Reference proteome</keyword>
<accession>A0A1U7N3S6</accession>
<sequence>MLKRSLSLRFLIEWTIATTTGMIITIASWLSLTENNFSLYLFMLIPFWPAIAQWVVLRRYISDAWEWVVVTVSGVYGAIPTIHVSYFSYITYITAQFTWVKDPSIRLPMTWTASIFATLIGCVVISFFQSVALSKHTTRGIWWIVLNSLVWTAFSSWIIEIGVHDFMNDFRNYNDPRGYHYNITQEMAVKLIILIIPIASFIQGRILVWLFNFPKESR</sequence>
<comment type="caution">
    <text evidence="2">The sequence shown here is derived from an EMBL/GenBank/DDBJ whole genome shotgun (WGS) entry which is preliminary data.</text>
</comment>
<proteinExistence type="predicted"/>
<feature type="transmembrane region" description="Helical" evidence="1">
    <location>
        <begin position="191"/>
        <end position="211"/>
    </location>
</feature>
<protein>
    <submittedName>
        <fullName evidence="2">Uncharacterized protein</fullName>
    </submittedName>
</protein>
<gene>
    <name evidence="2" type="ORF">BJP37_17925</name>
</gene>
<reference evidence="2 3" key="1">
    <citation type="submission" date="2016-10" db="EMBL/GenBank/DDBJ databases">
        <title>Comparative genomics uncovers the prolific and rare metabolic potential of the cyanobacterial genus Moorea.</title>
        <authorList>
            <person name="Leao T."/>
            <person name="Castelao G."/>
            <person name="Korobeynikov A."/>
            <person name="Monroe E.A."/>
            <person name="Podell S."/>
            <person name="Glukhov E."/>
            <person name="Allen E."/>
            <person name="Gerwick W.H."/>
            <person name="Gerwick L."/>
        </authorList>
    </citation>
    <scope>NUCLEOTIDE SEQUENCE [LARGE SCALE GENOMIC DNA]</scope>
    <source>
        <strain evidence="2 3">PNG5-198</strain>
    </source>
</reference>
<keyword evidence="1" id="KW-1133">Transmembrane helix</keyword>
<evidence type="ECO:0000313" key="2">
    <source>
        <dbReference type="EMBL" id="OLT60608.1"/>
    </source>
</evidence>
<feature type="transmembrane region" description="Helical" evidence="1">
    <location>
        <begin position="64"/>
        <end position="89"/>
    </location>
</feature>
<organism evidence="2 3">
    <name type="scientific">Moorena bouillonii PNG</name>
    <dbReference type="NCBI Taxonomy" id="568701"/>
    <lineage>
        <taxon>Bacteria</taxon>
        <taxon>Bacillati</taxon>
        <taxon>Cyanobacteriota</taxon>
        <taxon>Cyanophyceae</taxon>
        <taxon>Coleofasciculales</taxon>
        <taxon>Coleofasciculaceae</taxon>
        <taxon>Moorena</taxon>
    </lineage>
</organism>
<dbReference type="Proteomes" id="UP000186657">
    <property type="component" value="Unassembled WGS sequence"/>
</dbReference>